<dbReference type="GO" id="GO:0016407">
    <property type="term" value="F:acetyltransferase activity"/>
    <property type="evidence" value="ECO:0007669"/>
    <property type="project" value="InterPro"/>
</dbReference>
<keyword evidence="2" id="KW-0808">Transferase</keyword>
<evidence type="ECO:0000256" key="1">
    <source>
        <dbReference type="ARBA" id="ARBA00006547"/>
    </source>
</evidence>
<dbReference type="InterPro" id="IPR001447">
    <property type="entry name" value="Arylamine_N-AcTrfase"/>
</dbReference>
<dbReference type="Proteomes" id="UP000799537">
    <property type="component" value="Unassembled WGS sequence"/>
</dbReference>
<dbReference type="AlphaFoldDB" id="A0A6A6D2I6"/>
<proteinExistence type="inferred from homology"/>
<keyword evidence="2" id="KW-0012">Acyltransferase</keyword>
<dbReference type="PANTHER" id="PTHR11786:SF0">
    <property type="entry name" value="ARYLAMINE N-ACETYLTRANSFERASE 4-RELATED"/>
    <property type="match status" value="1"/>
</dbReference>
<name>A0A6A6D2I6_ZASCE</name>
<dbReference type="PRINTS" id="PR01543">
    <property type="entry name" value="ANATRNSFRASE"/>
</dbReference>
<comment type="similarity">
    <text evidence="1 2">Belongs to the arylamine N-acetyltransferase family.</text>
</comment>
<dbReference type="GeneID" id="54557616"/>
<evidence type="ECO:0000256" key="2">
    <source>
        <dbReference type="RuleBase" id="RU003452"/>
    </source>
</evidence>
<organism evidence="3 4">
    <name type="scientific">Zasmidium cellare ATCC 36951</name>
    <dbReference type="NCBI Taxonomy" id="1080233"/>
    <lineage>
        <taxon>Eukaryota</taxon>
        <taxon>Fungi</taxon>
        <taxon>Dikarya</taxon>
        <taxon>Ascomycota</taxon>
        <taxon>Pezizomycotina</taxon>
        <taxon>Dothideomycetes</taxon>
        <taxon>Dothideomycetidae</taxon>
        <taxon>Mycosphaerellales</taxon>
        <taxon>Mycosphaerellaceae</taxon>
        <taxon>Zasmidium</taxon>
    </lineage>
</organism>
<accession>A0A6A6D2I6</accession>
<sequence>MPQPTTTTIIPHPRHKYTDDDLEAYFNRIQLPHRKRVHSVTHLTPAEKLSFLNLLQKHHLVKCPWENISQHYSWHHTIHLSPAHLLTKVVRNEGRGGYCMEINYFFHLILYALDFDVYMCGSRIFRRGPGVFGGWTHVVNLVTIDGVKYLLDGGYGAAGPHNPMPLHDGLTQPQIAPAEMRLIYAPLPQNLNQSHNFWIFQHRFDAHGEWTPHYCFPDLEFTPQDLVGLNLEPGTNRHTFFTHKVVAVRFTTSLEINGSQGPGSPSEASLEGEIDGAIILNHDVVKWRRKGEKVLEWWLKSEEERVQALEMYFGVLLDAEERQGVMGTAAMIGAREMLNDD</sequence>
<protein>
    <submittedName>
        <fullName evidence="3">Uncharacterized protein</fullName>
    </submittedName>
</protein>
<evidence type="ECO:0000313" key="4">
    <source>
        <dbReference type="Proteomes" id="UP000799537"/>
    </source>
</evidence>
<dbReference type="OrthoDB" id="10260017at2759"/>
<dbReference type="InterPro" id="IPR053710">
    <property type="entry name" value="Arylamine_NAT_domain_sf"/>
</dbReference>
<dbReference type="EMBL" id="ML993582">
    <property type="protein sequence ID" value="KAF2171846.1"/>
    <property type="molecule type" value="Genomic_DNA"/>
</dbReference>
<dbReference type="PANTHER" id="PTHR11786">
    <property type="entry name" value="N-HYDROXYARYLAMINE O-ACETYLTRANSFERASE"/>
    <property type="match status" value="1"/>
</dbReference>
<dbReference type="Gene3D" id="3.30.2140.20">
    <property type="match status" value="1"/>
</dbReference>
<keyword evidence="4" id="KW-1185">Reference proteome</keyword>
<reference evidence="3" key="1">
    <citation type="journal article" date="2020" name="Stud. Mycol.">
        <title>101 Dothideomycetes genomes: a test case for predicting lifestyles and emergence of pathogens.</title>
        <authorList>
            <person name="Haridas S."/>
            <person name="Albert R."/>
            <person name="Binder M."/>
            <person name="Bloem J."/>
            <person name="Labutti K."/>
            <person name="Salamov A."/>
            <person name="Andreopoulos B."/>
            <person name="Baker S."/>
            <person name="Barry K."/>
            <person name="Bills G."/>
            <person name="Bluhm B."/>
            <person name="Cannon C."/>
            <person name="Castanera R."/>
            <person name="Culley D."/>
            <person name="Daum C."/>
            <person name="Ezra D."/>
            <person name="Gonzalez J."/>
            <person name="Henrissat B."/>
            <person name="Kuo A."/>
            <person name="Liang C."/>
            <person name="Lipzen A."/>
            <person name="Lutzoni F."/>
            <person name="Magnuson J."/>
            <person name="Mondo S."/>
            <person name="Nolan M."/>
            <person name="Ohm R."/>
            <person name="Pangilinan J."/>
            <person name="Park H.-J."/>
            <person name="Ramirez L."/>
            <person name="Alfaro M."/>
            <person name="Sun H."/>
            <person name="Tritt A."/>
            <person name="Yoshinaga Y."/>
            <person name="Zwiers L.-H."/>
            <person name="Turgeon B."/>
            <person name="Goodwin S."/>
            <person name="Spatafora J."/>
            <person name="Crous P."/>
            <person name="Grigoriev I."/>
        </authorList>
    </citation>
    <scope>NUCLEOTIDE SEQUENCE</scope>
    <source>
        <strain evidence="3">ATCC 36951</strain>
    </source>
</reference>
<dbReference type="InterPro" id="IPR038765">
    <property type="entry name" value="Papain-like_cys_pep_sf"/>
</dbReference>
<dbReference type="SUPFAM" id="SSF54001">
    <property type="entry name" value="Cysteine proteinases"/>
    <property type="match status" value="1"/>
</dbReference>
<evidence type="ECO:0000313" key="3">
    <source>
        <dbReference type="EMBL" id="KAF2171846.1"/>
    </source>
</evidence>
<dbReference type="RefSeq" id="XP_033672735.1">
    <property type="nucleotide sequence ID" value="XM_033804344.1"/>
</dbReference>
<gene>
    <name evidence="3" type="ORF">M409DRAFT_18079</name>
</gene>
<dbReference type="Pfam" id="PF00797">
    <property type="entry name" value="Acetyltransf_2"/>
    <property type="match status" value="1"/>
</dbReference>